<dbReference type="GO" id="GO:0016706">
    <property type="term" value="F:2-oxoglutarate-dependent dioxygenase activity"/>
    <property type="evidence" value="ECO:0007669"/>
    <property type="project" value="UniProtKB-ARBA"/>
</dbReference>
<dbReference type="EMBL" id="JAAAMU010000006">
    <property type="protein sequence ID" value="NBC70154.1"/>
    <property type="molecule type" value="Genomic_DNA"/>
</dbReference>
<dbReference type="Proteomes" id="UP000558113">
    <property type="component" value="Unassembled WGS sequence"/>
</dbReference>
<dbReference type="SUPFAM" id="SSF51197">
    <property type="entry name" value="Clavaminate synthase-like"/>
    <property type="match status" value="1"/>
</dbReference>
<organism evidence="1 2">
    <name type="scientific">Paenibacillus sacheonensis</name>
    <dbReference type="NCBI Taxonomy" id="742054"/>
    <lineage>
        <taxon>Bacteria</taxon>
        <taxon>Bacillati</taxon>
        <taxon>Bacillota</taxon>
        <taxon>Bacilli</taxon>
        <taxon>Bacillales</taxon>
        <taxon>Paenibacillaceae</taxon>
        <taxon>Paenibacillus</taxon>
    </lineage>
</organism>
<evidence type="ECO:0000313" key="2">
    <source>
        <dbReference type="Proteomes" id="UP000558113"/>
    </source>
</evidence>
<reference evidence="1 2" key="1">
    <citation type="submission" date="2020-01" db="EMBL/GenBank/DDBJ databases">
        <title>Paenibacillus soybeanensis sp. nov. isolated from the nodules of soybean (Glycine max(L.) Merr).</title>
        <authorList>
            <person name="Wang H."/>
        </authorList>
    </citation>
    <scope>NUCLEOTIDE SEQUENCE [LARGE SCALE GENOMIC DNA]</scope>
    <source>
        <strain evidence="1 2">DSM 23054</strain>
    </source>
</reference>
<dbReference type="OrthoDB" id="9814777at2"/>
<name>A0A7X4YRD4_9BACL</name>
<dbReference type="AlphaFoldDB" id="A0A7X4YRD4"/>
<dbReference type="Gene3D" id="2.60.120.620">
    <property type="entry name" value="q2cbj1_9rhob like domain"/>
    <property type="match status" value="1"/>
</dbReference>
<protein>
    <recommendedName>
        <fullName evidence="3">Phytanoyl-CoA dioxygenase family protein</fullName>
    </recommendedName>
</protein>
<accession>A0A7X4YRD4</accession>
<evidence type="ECO:0008006" key="3">
    <source>
        <dbReference type="Google" id="ProtNLM"/>
    </source>
</evidence>
<keyword evidence="2" id="KW-1185">Reference proteome</keyword>
<dbReference type="PANTHER" id="PTHR20883">
    <property type="entry name" value="PHYTANOYL-COA DIOXYGENASE DOMAIN CONTAINING 1"/>
    <property type="match status" value="1"/>
</dbReference>
<dbReference type="Pfam" id="PF05721">
    <property type="entry name" value="PhyH"/>
    <property type="match status" value="1"/>
</dbReference>
<dbReference type="GO" id="GO:0005506">
    <property type="term" value="F:iron ion binding"/>
    <property type="evidence" value="ECO:0007669"/>
    <property type="project" value="UniProtKB-ARBA"/>
</dbReference>
<gene>
    <name evidence="1" type="ORF">GT003_14240</name>
</gene>
<evidence type="ECO:0000313" key="1">
    <source>
        <dbReference type="EMBL" id="NBC70154.1"/>
    </source>
</evidence>
<proteinExistence type="predicted"/>
<comment type="caution">
    <text evidence="1">The sequence shown here is derived from an EMBL/GenBank/DDBJ whole genome shotgun (WGS) entry which is preliminary data.</text>
</comment>
<dbReference type="InterPro" id="IPR008775">
    <property type="entry name" value="Phytyl_CoA_dOase-like"/>
</dbReference>
<sequence>MKGNETTMLRANMKISEEKVAFYRENGFVQIDNILSQEELEELREYMDETMNNKGGRGLQTDQDGGAYFKVLNQRVNTWRDHGGMARFVLGERFADLGKQLTGFAGIRLFHDHALLKMPGDSKVTPWHQDRPYWPMSEMKPLNAFSIWIALDDVDENNGCMMFVPKSQKIRNLKGVDLVTPEDIFAQEGAKDIDRNTAAICRMKAGSATFHDGMTFHFAHANKTDKPRRALAIIFMEDGTTYSGANHVITDGQGFEKGDVLGGGLMPKLA</sequence>
<dbReference type="PANTHER" id="PTHR20883:SF48">
    <property type="entry name" value="ECTOINE DIOXYGENASE"/>
    <property type="match status" value="1"/>
</dbReference>
<dbReference type="RefSeq" id="WP_161698787.1">
    <property type="nucleotide sequence ID" value="NZ_JAAAMU010000006.1"/>
</dbReference>